<protein>
    <submittedName>
        <fullName evidence="1">Uncharacterized protein</fullName>
    </submittedName>
</protein>
<reference evidence="1 2" key="1">
    <citation type="journal article" date="2018" name="J. Allergy Clin. Immunol.">
        <title>High-quality assembly of Dermatophagoides pteronyssinus genome and transcriptome reveals a wide range of novel allergens.</title>
        <authorList>
            <person name="Liu X.Y."/>
            <person name="Yang K.Y."/>
            <person name="Wang M.Q."/>
            <person name="Kwok J.S."/>
            <person name="Zeng X."/>
            <person name="Yang Z."/>
            <person name="Xiao X.J."/>
            <person name="Lau C.P."/>
            <person name="Li Y."/>
            <person name="Huang Z.M."/>
            <person name="Ba J.G."/>
            <person name="Yim A.K."/>
            <person name="Ouyang C.Y."/>
            <person name="Ngai S.M."/>
            <person name="Chan T.F."/>
            <person name="Leung E.L."/>
            <person name="Liu L."/>
            <person name="Liu Z.G."/>
            <person name="Tsui S.K."/>
        </authorList>
    </citation>
    <scope>NUCLEOTIDE SEQUENCE [LARGE SCALE GENOMIC DNA]</scope>
    <source>
        <strain evidence="1">Derp</strain>
    </source>
</reference>
<proteinExistence type="predicted"/>
<dbReference type="EMBL" id="NJHN03000037">
    <property type="protein sequence ID" value="KAH9421943.1"/>
    <property type="molecule type" value="Genomic_DNA"/>
</dbReference>
<dbReference type="Proteomes" id="UP000887458">
    <property type="component" value="Unassembled WGS sequence"/>
</dbReference>
<evidence type="ECO:0000313" key="1">
    <source>
        <dbReference type="EMBL" id="KAH9421943.1"/>
    </source>
</evidence>
<name>A0ABQ8JH64_DERPT</name>
<accession>A0ABQ8JH64</accession>
<evidence type="ECO:0000313" key="2">
    <source>
        <dbReference type="Proteomes" id="UP000887458"/>
    </source>
</evidence>
<sequence length="72" mass="7972">MKDYSLYYWHLLNKLPNIGNFCEANVVASVLISQHSMKTLSNPANFCKALYINASAISTEVAYNGCGIIVEN</sequence>
<gene>
    <name evidence="1" type="ORF">DERP_002233</name>
</gene>
<comment type="caution">
    <text evidence="1">The sequence shown here is derived from an EMBL/GenBank/DDBJ whole genome shotgun (WGS) entry which is preliminary data.</text>
</comment>
<reference evidence="1 2" key="2">
    <citation type="journal article" date="2022" name="Mol. Biol. Evol.">
        <title>Comparative Genomics Reveals Insights into the Divergent Evolution of Astigmatic Mites and Household Pest Adaptations.</title>
        <authorList>
            <person name="Xiong Q."/>
            <person name="Wan A.T."/>
            <person name="Liu X."/>
            <person name="Fung C.S."/>
            <person name="Xiao X."/>
            <person name="Malainual N."/>
            <person name="Hou J."/>
            <person name="Wang L."/>
            <person name="Wang M."/>
            <person name="Yang K.Y."/>
            <person name="Cui Y."/>
            <person name="Leung E.L."/>
            <person name="Nong W."/>
            <person name="Shin S.K."/>
            <person name="Au S.W."/>
            <person name="Jeong K.Y."/>
            <person name="Chew F.T."/>
            <person name="Hui J.H."/>
            <person name="Leung T.F."/>
            <person name="Tungtrongchitr A."/>
            <person name="Zhong N."/>
            <person name="Liu Z."/>
            <person name="Tsui S.K."/>
        </authorList>
    </citation>
    <scope>NUCLEOTIDE SEQUENCE [LARGE SCALE GENOMIC DNA]</scope>
    <source>
        <strain evidence="1">Derp</strain>
    </source>
</reference>
<organism evidence="1 2">
    <name type="scientific">Dermatophagoides pteronyssinus</name>
    <name type="common">European house dust mite</name>
    <dbReference type="NCBI Taxonomy" id="6956"/>
    <lineage>
        <taxon>Eukaryota</taxon>
        <taxon>Metazoa</taxon>
        <taxon>Ecdysozoa</taxon>
        <taxon>Arthropoda</taxon>
        <taxon>Chelicerata</taxon>
        <taxon>Arachnida</taxon>
        <taxon>Acari</taxon>
        <taxon>Acariformes</taxon>
        <taxon>Sarcoptiformes</taxon>
        <taxon>Astigmata</taxon>
        <taxon>Psoroptidia</taxon>
        <taxon>Analgoidea</taxon>
        <taxon>Pyroglyphidae</taxon>
        <taxon>Dermatophagoidinae</taxon>
        <taxon>Dermatophagoides</taxon>
    </lineage>
</organism>
<keyword evidence="2" id="KW-1185">Reference proteome</keyword>